<evidence type="ECO:0000256" key="7">
    <source>
        <dbReference type="ARBA" id="ARBA00022848"/>
    </source>
</evidence>
<evidence type="ECO:0000256" key="6">
    <source>
        <dbReference type="ARBA" id="ARBA00022827"/>
    </source>
</evidence>
<proteinExistence type="inferred from homology"/>
<feature type="transmembrane region" description="Helical" evidence="10">
    <location>
        <begin position="402"/>
        <end position="425"/>
    </location>
</feature>
<dbReference type="PRINTS" id="PR00420">
    <property type="entry name" value="RNGMNOXGNASE"/>
</dbReference>
<comment type="caution">
    <text evidence="10">Lacks conserved residue(s) required for the propagation of feature annotation.</text>
</comment>
<dbReference type="InterPro" id="IPR040125">
    <property type="entry name" value="Squalene_monox"/>
</dbReference>
<dbReference type="SUPFAM" id="SSF51905">
    <property type="entry name" value="FAD/NAD(P)-binding domain"/>
    <property type="match status" value="1"/>
</dbReference>
<keyword evidence="9 10" id="KW-0472">Membrane</keyword>
<keyword evidence="6 10" id="KW-0274">FAD</keyword>
<accession>A0ABR1F913</accession>
<evidence type="ECO:0000256" key="4">
    <source>
        <dbReference type="ARBA" id="ARBA00012312"/>
    </source>
</evidence>
<dbReference type="EC" id="1.14.14.17" evidence="4 10"/>
<dbReference type="InterPro" id="IPR036188">
    <property type="entry name" value="FAD/NAD-bd_sf"/>
</dbReference>
<feature type="domain" description="Squalene epoxidase" evidence="11">
    <location>
        <begin position="169"/>
        <end position="442"/>
    </location>
</feature>
<keyword evidence="10" id="KW-1133">Transmembrane helix</keyword>
<evidence type="ECO:0000256" key="9">
    <source>
        <dbReference type="ARBA" id="ARBA00023136"/>
    </source>
</evidence>
<evidence type="ECO:0000313" key="13">
    <source>
        <dbReference type="Proteomes" id="UP001498771"/>
    </source>
</evidence>
<keyword evidence="5 10" id="KW-0285">Flavoprotein</keyword>
<keyword evidence="8 10" id="KW-0560">Oxidoreductase</keyword>
<dbReference type="RefSeq" id="XP_064768666.1">
    <property type="nucleotide sequence ID" value="XM_064914778.1"/>
</dbReference>
<comment type="function">
    <text evidence="10">Catalyzes the stereospecific oxidation of squalene to (S)-2,3-epoxysqualene, and is considered to be a rate-limiting enzyme in steroid biosynthesis.</text>
</comment>
<keyword evidence="7" id="KW-0492">Microsome</keyword>
<evidence type="ECO:0000256" key="2">
    <source>
        <dbReference type="ARBA" id="ARBA00004154"/>
    </source>
</evidence>
<reference evidence="12 13" key="1">
    <citation type="submission" date="2024-03" db="EMBL/GenBank/DDBJ databases">
        <title>Genome-scale model development and genomic sequencing of the oleaginous clade Lipomyces.</title>
        <authorList>
            <consortium name="Lawrence Berkeley National Laboratory"/>
            <person name="Czajka J.J."/>
            <person name="Han Y."/>
            <person name="Kim J."/>
            <person name="Mondo S.J."/>
            <person name="Hofstad B.A."/>
            <person name="Robles A."/>
            <person name="Haridas S."/>
            <person name="Riley R."/>
            <person name="LaButti K."/>
            <person name="Pangilinan J."/>
            <person name="Andreopoulos W."/>
            <person name="Lipzen A."/>
            <person name="Yan J."/>
            <person name="Wang M."/>
            <person name="Ng V."/>
            <person name="Grigoriev I.V."/>
            <person name="Spatafora J.W."/>
            <person name="Magnuson J.K."/>
            <person name="Baker S.E."/>
            <person name="Pomraning K.R."/>
        </authorList>
    </citation>
    <scope>NUCLEOTIDE SEQUENCE [LARGE SCALE GENOMIC DNA]</scope>
    <source>
        <strain evidence="12 13">Phaff 52-87</strain>
    </source>
</reference>
<keyword evidence="13" id="KW-1185">Reference proteome</keyword>
<dbReference type="PANTHER" id="PTHR10835:SF0">
    <property type="entry name" value="SQUALENE MONOOXYGENASE"/>
    <property type="match status" value="1"/>
</dbReference>
<organism evidence="12 13">
    <name type="scientific">Myxozyma melibiosi</name>
    <dbReference type="NCBI Taxonomy" id="54550"/>
    <lineage>
        <taxon>Eukaryota</taxon>
        <taxon>Fungi</taxon>
        <taxon>Dikarya</taxon>
        <taxon>Ascomycota</taxon>
        <taxon>Saccharomycotina</taxon>
        <taxon>Lipomycetes</taxon>
        <taxon>Lipomycetales</taxon>
        <taxon>Lipomycetaceae</taxon>
        <taxon>Myxozyma</taxon>
    </lineage>
</organism>
<sequence length="466" mass="50912">MGSLLADAPSIKYDAIIVGAGVVGSTLGATWGRQGRRVLVIERDWSEPDRIVGELLQPGGVNALNKLDLVDCLSGIDAIPAIGYTVIYKGENVHLPYSDNPTKPGTKLEGRSFHHGRFISRLREAAKAAPNVTCLEATVNEIITDKQSGVVVGVRCTNKSTEKSEVYRASLTVVADGTFSKFRREFITTPVKIRSHFVGLVLKDAVLPSKNHGHVILGDHPPILVYQIGTHETRMLVDVQGKLPSVGNGDLKRYLDKIVSSSVPECLLPSFKTALETERLRSMPNSYLPPSSGHTPGVMFLGDSFNMRHPLTGGGMTVALNDVVLISDLLSPSNVPSFDDTDRVIAQLNEFYWQRKGLSSVINMLAQALYSLFSASDKKLARLQHGCFRYFERGGTCVSEPIGLLSGIIPVPFILIYHFILVGIYSIMVMFREATAIQYPAVFLESLGVAWKACEVSVPVLWSESK</sequence>
<evidence type="ECO:0000256" key="8">
    <source>
        <dbReference type="ARBA" id="ARBA00023002"/>
    </source>
</evidence>
<comment type="caution">
    <text evidence="12">The sequence shown here is derived from an EMBL/GenBank/DDBJ whole genome shotgun (WGS) entry which is preliminary data.</text>
</comment>
<comment type="cofactor">
    <cofactor evidence="1 10">
        <name>FAD</name>
        <dbReference type="ChEBI" id="CHEBI:57692"/>
    </cofactor>
</comment>
<dbReference type="PANTHER" id="PTHR10835">
    <property type="entry name" value="SQUALENE MONOOXYGENASE"/>
    <property type="match status" value="1"/>
</dbReference>
<keyword evidence="10" id="KW-0256">Endoplasmic reticulum</keyword>
<comment type="subcellular location">
    <subcellularLocation>
        <location evidence="10">Endoplasmic reticulum membrane</location>
        <topology evidence="10">Multi-pass membrane protein</topology>
    </subcellularLocation>
    <subcellularLocation>
        <location evidence="2">Microsome membrane</location>
        <topology evidence="2">Multi-pass membrane protein</topology>
    </subcellularLocation>
</comment>
<evidence type="ECO:0000256" key="1">
    <source>
        <dbReference type="ARBA" id="ARBA00001974"/>
    </source>
</evidence>
<dbReference type="EMBL" id="JBBJBU010000005">
    <property type="protein sequence ID" value="KAK7205633.1"/>
    <property type="molecule type" value="Genomic_DNA"/>
</dbReference>
<comment type="catalytic activity">
    <reaction evidence="10">
        <text>squalene + reduced [NADPH--hemoprotein reductase] + O2 = (S)-2,3-epoxysqualene + oxidized [NADPH--hemoprotein reductase] + H2O + H(+)</text>
        <dbReference type="Rhea" id="RHEA:25282"/>
        <dbReference type="Rhea" id="RHEA-COMP:11964"/>
        <dbReference type="Rhea" id="RHEA-COMP:11965"/>
        <dbReference type="ChEBI" id="CHEBI:15377"/>
        <dbReference type="ChEBI" id="CHEBI:15378"/>
        <dbReference type="ChEBI" id="CHEBI:15379"/>
        <dbReference type="ChEBI" id="CHEBI:15440"/>
        <dbReference type="ChEBI" id="CHEBI:15441"/>
        <dbReference type="ChEBI" id="CHEBI:57618"/>
        <dbReference type="ChEBI" id="CHEBI:58210"/>
        <dbReference type="EC" id="1.14.14.17"/>
    </reaction>
</comment>
<keyword evidence="10" id="KW-0812">Transmembrane</keyword>
<evidence type="ECO:0000313" key="12">
    <source>
        <dbReference type="EMBL" id="KAK7205633.1"/>
    </source>
</evidence>
<gene>
    <name evidence="12" type="ORF">BZA70DRAFT_304530</name>
</gene>
<name>A0ABR1F913_9ASCO</name>
<dbReference type="InterPro" id="IPR013698">
    <property type="entry name" value="Squalene_epoxidase"/>
</dbReference>
<protein>
    <recommendedName>
        <fullName evidence="4 10">Squalene monooxygenase</fullName>
        <ecNumber evidence="4 10">1.14.14.17</ecNumber>
    </recommendedName>
</protein>
<dbReference type="GeneID" id="90040290"/>
<evidence type="ECO:0000256" key="5">
    <source>
        <dbReference type="ARBA" id="ARBA00022630"/>
    </source>
</evidence>
<dbReference type="Proteomes" id="UP001498771">
    <property type="component" value="Unassembled WGS sequence"/>
</dbReference>
<dbReference type="Gene3D" id="3.50.50.60">
    <property type="entry name" value="FAD/NAD(P)-binding domain"/>
    <property type="match status" value="1"/>
</dbReference>
<evidence type="ECO:0000256" key="10">
    <source>
        <dbReference type="RuleBase" id="RU367121"/>
    </source>
</evidence>
<comment type="similarity">
    <text evidence="3 10">Belongs to the squalene monooxygenase family.</text>
</comment>
<evidence type="ECO:0000259" key="11">
    <source>
        <dbReference type="Pfam" id="PF08491"/>
    </source>
</evidence>
<evidence type="ECO:0000256" key="3">
    <source>
        <dbReference type="ARBA" id="ARBA00008802"/>
    </source>
</evidence>
<dbReference type="Pfam" id="PF08491">
    <property type="entry name" value="SE"/>
    <property type="match status" value="1"/>
</dbReference>